<sequence>MQRKEAQSRQSPKWFQKWNRHTWYAVIVLVYHCSPPAYDPQTALARLRVGPRLVKFIDSEKTLTLYLFWLAFSPLVLLSARTPIVAATARVREERPS</sequence>
<proteinExistence type="predicted"/>
<keyword evidence="1" id="KW-0472">Membrane</keyword>
<organism evidence="2 3">
    <name type="scientific">Caerostris extrusa</name>
    <name type="common">Bark spider</name>
    <name type="synonym">Caerostris bankana</name>
    <dbReference type="NCBI Taxonomy" id="172846"/>
    <lineage>
        <taxon>Eukaryota</taxon>
        <taxon>Metazoa</taxon>
        <taxon>Ecdysozoa</taxon>
        <taxon>Arthropoda</taxon>
        <taxon>Chelicerata</taxon>
        <taxon>Arachnida</taxon>
        <taxon>Araneae</taxon>
        <taxon>Araneomorphae</taxon>
        <taxon>Entelegynae</taxon>
        <taxon>Araneoidea</taxon>
        <taxon>Araneidae</taxon>
        <taxon>Caerostris</taxon>
    </lineage>
</organism>
<keyword evidence="1" id="KW-0812">Transmembrane</keyword>
<keyword evidence="1" id="KW-1133">Transmembrane helix</keyword>
<keyword evidence="3" id="KW-1185">Reference proteome</keyword>
<accession>A0AAV4Y2S1</accession>
<feature type="transmembrane region" description="Helical" evidence="1">
    <location>
        <begin position="66"/>
        <end position="89"/>
    </location>
</feature>
<gene>
    <name evidence="2" type="ORF">CEXT_719751</name>
</gene>
<dbReference type="AlphaFoldDB" id="A0AAV4Y2S1"/>
<name>A0AAV4Y2S1_CAEEX</name>
<evidence type="ECO:0000256" key="1">
    <source>
        <dbReference type="SAM" id="Phobius"/>
    </source>
</evidence>
<comment type="caution">
    <text evidence="2">The sequence shown here is derived from an EMBL/GenBank/DDBJ whole genome shotgun (WGS) entry which is preliminary data.</text>
</comment>
<dbReference type="EMBL" id="BPLR01001326">
    <property type="protein sequence ID" value="GIZ01637.1"/>
    <property type="molecule type" value="Genomic_DNA"/>
</dbReference>
<dbReference type="Proteomes" id="UP001054945">
    <property type="component" value="Unassembled WGS sequence"/>
</dbReference>
<feature type="transmembrane region" description="Helical" evidence="1">
    <location>
        <begin position="21"/>
        <end position="38"/>
    </location>
</feature>
<evidence type="ECO:0000313" key="3">
    <source>
        <dbReference type="Proteomes" id="UP001054945"/>
    </source>
</evidence>
<protein>
    <submittedName>
        <fullName evidence="2">Uncharacterized protein</fullName>
    </submittedName>
</protein>
<evidence type="ECO:0000313" key="2">
    <source>
        <dbReference type="EMBL" id="GIZ01637.1"/>
    </source>
</evidence>
<reference evidence="2 3" key="1">
    <citation type="submission" date="2021-06" db="EMBL/GenBank/DDBJ databases">
        <title>Caerostris extrusa draft genome.</title>
        <authorList>
            <person name="Kono N."/>
            <person name="Arakawa K."/>
        </authorList>
    </citation>
    <scope>NUCLEOTIDE SEQUENCE [LARGE SCALE GENOMIC DNA]</scope>
</reference>